<evidence type="ECO:0000313" key="10">
    <source>
        <dbReference type="EMBL" id="MDQ8193027.1"/>
    </source>
</evidence>
<dbReference type="InterPro" id="IPR013738">
    <property type="entry name" value="Beta_galactosidase_Trimer"/>
</dbReference>
<evidence type="ECO:0000256" key="4">
    <source>
        <dbReference type="ARBA" id="ARBA00022801"/>
    </source>
</evidence>
<evidence type="ECO:0000256" key="2">
    <source>
        <dbReference type="ARBA" id="ARBA00005940"/>
    </source>
</evidence>
<dbReference type="InterPro" id="IPR013739">
    <property type="entry name" value="Beta_galactosidase_C"/>
</dbReference>
<dbReference type="Gene3D" id="3.20.20.80">
    <property type="entry name" value="Glycosidases"/>
    <property type="match status" value="1"/>
</dbReference>
<reference evidence="10 11" key="1">
    <citation type="submission" date="2023-04" db="EMBL/GenBank/DDBJ databases">
        <title>A novel bacteria isolated from coastal sediment.</title>
        <authorList>
            <person name="Liu X.-J."/>
            <person name="Du Z.-J."/>
        </authorList>
    </citation>
    <scope>NUCLEOTIDE SEQUENCE [LARGE SCALE GENOMIC DNA]</scope>
    <source>
        <strain evidence="10 11">SDUM461004</strain>
    </source>
</reference>
<comment type="catalytic activity">
    <reaction evidence="1 6">
        <text>Hydrolysis of terminal non-reducing beta-D-galactose residues in beta-D-galactosides.</text>
        <dbReference type="EC" id="3.2.1.23"/>
    </reaction>
</comment>
<dbReference type="InterPro" id="IPR013780">
    <property type="entry name" value="Glyco_hydro_b"/>
</dbReference>
<dbReference type="PANTHER" id="PTHR36447:SF1">
    <property type="entry name" value="BETA-GALACTOSIDASE GANA"/>
    <property type="match status" value="1"/>
</dbReference>
<dbReference type="Pfam" id="PF08532">
    <property type="entry name" value="Glyco_hydro_42M"/>
    <property type="match status" value="1"/>
</dbReference>
<evidence type="ECO:0000259" key="8">
    <source>
        <dbReference type="Pfam" id="PF08532"/>
    </source>
</evidence>
<dbReference type="PIRSF" id="PIRSF001084">
    <property type="entry name" value="B-galactosidase"/>
    <property type="match status" value="1"/>
</dbReference>
<dbReference type="PANTHER" id="PTHR36447">
    <property type="entry name" value="BETA-GALACTOSIDASE GANA"/>
    <property type="match status" value="1"/>
</dbReference>
<gene>
    <name evidence="10" type="ORF">QEH59_01225</name>
</gene>
<dbReference type="InterPro" id="IPR003476">
    <property type="entry name" value="Glyco_hydro_42"/>
</dbReference>
<dbReference type="Pfam" id="PF02449">
    <property type="entry name" value="Glyco_hydro_42"/>
    <property type="match status" value="1"/>
</dbReference>
<dbReference type="Gene3D" id="2.60.40.1180">
    <property type="entry name" value="Golgi alpha-mannosidase II"/>
    <property type="match status" value="1"/>
</dbReference>
<proteinExistence type="inferred from homology"/>
<evidence type="ECO:0000259" key="9">
    <source>
        <dbReference type="Pfam" id="PF08533"/>
    </source>
</evidence>
<evidence type="ECO:0000313" key="11">
    <source>
        <dbReference type="Proteomes" id="UP001243717"/>
    </source>
</evidence>
<dbReference type="EMBL" id="JARXIC010000002">
    <property type="protein sequence ID" value="MDQ8193027.1"/>
    <property type="molecule type" value="Genomic_DNA"/>
</dbReference>
<evidence type="ECO:0000259" key="7">
    <source>
        <dbReference type="Pfam" id="PF02449"/>
    </source>
</evidence>
<dbReference type="Gene3D" id="3.40.50.880">
    <property type="match status" value="1"/>
</dbReference>
<keyword evidence="11" id="KW-1185">Reference proteome</keyword>
<dbReference type="SUPFAM" id="SSF51445">
    <property type="entry name" value="(Trans)glycosidases"/>
    <property type="match status" value="1"/>
</dbReference>
<dbReference type="CDD" id="cd03143">
    <property type="entry name" value="A4_beta-galactosidase_middle_domain"/>
    <property type="match status" value="1"/>
</dbReference>
<dbReference type="InterPro" id="IPR013529">
    <property type="entry name" value="Glyco_hydro_42_N"/>
</dbReference>
<evidence type="ECO:0000256" key="5">
    <source>
        <dbReference type="ARBA" id="ARBA00023295"/>
    </source>
</evidence>
<feature type="domain" description="Beta-galactosidase trimerisation" evidence="8">
    <location>
        <begin position="409"/>
        <end position="624"/>
    </location>
</feature>
<accession>A0ABU1AEG9</accession>
<feature type="domain" description="Glycoside hydrolase family 42 N-terminal" evidence="7">
    <location>
        <begin position="26"/>
        <end position="395"/>
    </location>
</feature>
<comment type="caution">
    <text evidence="10">The sequence shown here is derived from an EMBL/GenBank/DDBJ whole genome shotgun (WGS) entry which is preliminary data.</text>
</comment>
<sequence>MLNIYPESLGMLNIFKHKNQPLYGADYNPDQWLDRPDILTRDIELMKEAGCTTMTLGVFAWTSYESEDGVYHFEWLDDAMDRLHQAGIGVFLATPTAAKPLWLSEANPEIRRVDRQGVREPSGERHNHCPSSQLFRQKSQAINRELAKRYAGHPALMLWHVNNEISGECFCESCLTEFRVWLQRKYGSLDALNAAWWAAFWNHSVTEWEQITPFDQSVDGMVLDWRRFVNDLHVSTLENEMVPLRELTPEIPCTTNFMSTFDTNNYYQWSKVLDLVSNDRYPLHDDRENSWQVSMRTEFVNALMRGMAKGQSWIQMECSPSSVNWWQVNKLKRPGVHFSEAMQYLAHGADAVHYFQWRKGRGGCEKFHGAVIDHDGSGQTRVFAECCEVGRALESCADISGVPREKSPVAIVYDWESKWAIRASVGPKAPRLEYPKADDVHTQTAREHYNALARMGVNADITFKDQDWSDYRCLILPSLYLIDADTAAKVSSYVEAGGVVVGTYLTAYVDPNNRVWNGGLPGAGLRSVFGVWNEEIDYLFEEESNTAMFNQGSEQDQSIVTDFAELIHAESAHGIAVYNQDFYQNRPVCTKNAFGTGTAFYVGARLDGQGLIRFYRDVLMAAKLKVRAEALPAGVVIQDRKGAAGRVFRFVFNFTRTKQAVELEGEWRDLVNDAHRFGSVELAPYATMTLISESVN</sequence>
<dbReference type="SUPFAM" id="SSF52317">
    <property type="entry name" value="Class I glutamine amidotransferase-like"/>
    <property type="match status" value="1"/>
</dbReference>
<dbReference type="InterPro" id="IPR017853">
    <property type="entry name" value="GH"/>
</dbReference>
<protein>
    <recommendedName>
        <fullName evidence="3 6">Beta-galactosidase</fullName>
        <shortName evidence="6">Beta-gal</shortName>
        <ecNumber evidence="3 6">3.2.1.23</ecNumber>
    </recommendedName>
</protein>
<dbReference type="InterPro" id="IPR029062">
    <property type="entry name" value="Class_I_gatase-like"/>
</dbReference>
<dbReference type="Pfam" id="PF08533">
    <property type="entry name" value="Glyco_hydro_42C"/>
    <property type="match status" value="1"/>
</dbReference>
<keyword evidence="4 6" id="KW-0378">Hydrolase</keyword>
<organism evidence="10 11">
    <name type="scientific">Thalassobacterium sedimentorum</name>
    <dbReference type="NCBI Taxonomy" id="3041258"/>
    <lineage>
        <taxon>Bacteria</taxon>
        <taxon>Pseudomonadati</taxon>
        <taxon>Verrucomicrobiota</taxon>
        <taxon>Opitutia</taxon>
        <taxon>Puniceicoccales</taxon>
        <taxon>Coraliomargaritaceae</taxon>
        <taxon>Thalassobacterium</taxon>
    </lineage>
</organism>
<evidence type="ECO:0000256" key="6">
    <source>
        <dbReference type="PIRNR" id="PIRNR001084"/>
    </source>
</evidence>
<evidence type="ECO:0000256" key="3">
    <source>
        <dbReference type="ARBA" id="ARBA00012756"/>
    </source>
</evidence>
<dbReference type="Proteomes" id="UP001243717">
    <property type="component" value="Unassembled WGS sequence"/>
</dbReference>
<keyword evidence="5 6" id="KW-0326">Glycosidase</keyword>
<evidence type="ECO:0000256" key="1">
    <source>
        <dbReference type="ARBA" id="ARBA00001412"/>
    </source>
</evidence>
<comment type="similarity">
    <text evidence="2 6">Belongs to the glycosyl hydrolase 42 family.</text>
</comment>
<dbReference type="EC" id="3.2.1.23" evidence="3 6"/>
<name>A0ABU1AEG9_9BACT</name>
<feature type="domain" description="Beta-galactosidase C-terminal" evidence="9">
    <location>
        <begin position="645"/>
        <end position="686"/>
    </location>
</feature>